<protein>
    <submittedName>
        <fullName evidence="1">Unannotated protein</fullName>
    </submittedName>
</protein>
<reference evidence="1" key="1">
    <citation type="submission" date="2020-05" db="EMBL/GenBank/DDBJ databases">
        <authorList>
            <person name="Chiriac C."/>
            <person name="Salcher M."/>
            <person name="Ghai R."/>
            <person name="Kavagutti S V."/>
        </authorList>
    </citation>
    <scope>NUCLEOTIDE SEQUENCE</scope>
</reference>
<sequence length="204" mass="21229">MNKLGKIATACAAVCAAAGIGLTAVPAQAAPNPGVWGQSDITISTYSLDILAAAGIALRPTRHSVLLPMNSGALLSLPVTLRPNTDGLIAHGGGFRFTFPESSTRVPIRLMRPWLETCTSPGGACDVRASLATNGTRINLFVVDYTSSSFHRGANGVAWAARGTVSLTNNASLVKKINLALGATIFKPGMEFGQIGTHYGFDFN</sequence>
<evidence type="ECO:0000313" key="1">
    <source>
        <dbReference type="EMBL" id="CAB4931812.1"/>
    </source>
</evidence>
<dbReference type="AlphaFoldDB" id="A0A6J7IND0"/>
<dbReference type="EMBL" id="CAFBMR010000147">
    <property type="protein sequence ID" value="CAB4931812.1"/>
    <property type="molecule type" value="Genomic_DNA"/>
</dbReference>
<accession>A0A6J7IND0</accession>
<proteinExistence type="predicted"/>
<gene>
    <name evidence="1" type="ORF">UFOPK3610_01975</name>
</gene>
<organism evidence="1">
    <name type="scientific">freshwater metagenome</name>
    <dbReference type="NCBI Taxonomy" id="449393"/>
    <lineage>
        <taxon>unclassified sequences</taxon>
        <taxon>metagenomes</taxon>
        <taxon>ecological metagenomes</taxon>
    </lineage>
</organism>
<name>A0A6J7IND0_9ZZZZ</name>